<dbReference type="PATRIC" id="fig|1300343.5.peg.1249"/>
<organism evidence="2 3">
    <name type="scientific">Dokdonia donghaensis DSW-1</name>
    <dbReference type="NCBI Taxonomy" id="1300343"/>
    <lineage>
        <taxon>Bacteria</taxon>
        <taxon>Pseudomonadati</taxon>
        <taxon>Bacteroidota</taxon>
        <taxon>Flavobacteriia</taxon>
        <taxon>Flavobacteriales</taxon>
        <taxon>Flavobacteriaceae</taxon>
        <taxon>Dokdonia</taxon>
    </lineage>
</organism>
<sequence>MGTRKDIGKLFKERLGGIEQSPDARLWDNIAAELDQTKGRRIAPFWYYFGSAIIIIGALSLLWFAQPKEVVKKEKQSLVNSETIKGSDNVNIEYALTTTSKSTEDKNTTATTGEQDKVQTIQQDTTYNSQTAIIQSGLATNRPTIDTISSSNKTNYSLIEIEALKNNSATVASNSNRSNESHTHQLLYTSKGNEEALAKYKAEVKKALELEIAQQKEQAAIEVAAVIKKKTDSINKAVQKALTSNTRAKKKIKLPKTEEERAEDRRNATEYEIAISPYTSVLSYGSVSKGSSIDDRLVNNPRDAISTVGYGMRVDYTLGEKSSLRLGIGYAPLKYQTDNFQVSVTDGNINIYELSAINLANLNSGSSTESSPEAQSFFNTNDIVSIEQNISYIEVPVGFQYRFINKRVSFSVNPGLSLLILSNNEIYATAASGQSIFVGRETNLNGLSLAFNFGLGGHYNINEKWRLNVEPVFRYQLNPYANNLSNFRPYYIGAQFGMSYKF</sequence>
<accession>A0A0A2GY52</accession>
<dbReference type="AlphaFoldDB" id="A0A0A2GY52"/>
<dbReference type="KEGG" id="ddo:I597_1238"/>
<comment type="caution">
    <text evidence="2">The sequence shown here is derived from an EMBL/GenBank/DDBJ whole genome shotgun (WGS) entry which is preliminary data.</text>
</comment>
<gene>
    <name evidence="2" type="ORF">NV36_11800</name>
</gene>
<proteinExistence type="predicted"/>
<evidence type="ECO:0000313" key="2">
    <source>
        <dbReference type="EMBL" id="KGO07448.1"/>
    </source>
</evidence>
<keyword evidence="1" id="KW-1133">Transmembrane helix</keyword>
<keyword evidence="1" id="KW-0812">Transmembrane</keyword>
<dbReference type="OrthoDB" id="1113942at2"/>
<feature type="transmembrane region" description="Helical" evidence="1">
    <location>
        <begin position="45"/>
        <end position="65"/>
    </location>
</feature>
<evidence type="ECO:0000313" key="3">
    <source>
        <dbReference type="Proteomes" id="UP000030140"/>
    </source>
</evidence>
<dbReference type="Proteomes" id="UP000030140">
    <property type="component" value="Unassembled WGS sequence"/>
</dbReference>
<dbReference type="SUPFAM" id="SSF56925">
    <property type="entry name" value="OMPA-like"/>
    <property type="match status" value="1"/>
</dbReference>
<dbReference type="EMBL" id="JSAQ01000001">
    <property type="protein sequence ID" value="KGO07448.1"/>
    <property type="molecule type" value="Genomic_DNA"/>
</dbReference>
<dbReference type="RefSeq" id="WP_035327503.1">
    <property type="nucleotide sequence ID" value="NZ_CP015125.1"/>
</dbReference>
<protein>
    <recommendedName>
        <fullName evidence="4">Outer membrane protein beta-barrel domain-containing protein</fullName>
    </recommendedName>
</protein>
<keyword evidence="1" id="KW-0472">Membrane</keyword>
<dbReference type="InterPro" id="IPR011250">
    <property type="entry name" value="OMP/PagP_B-barrel"/>
</dbReference>
<evidence type="ECO:0000256" key="1">
    <source>
        <dbReference type="SAM" id="Phobius"/>
    </source>
</evidence>
<keyword evidence="3" id="KW-1185">Reference proteome</keyword>
<name>A0A0A2GY52_9FLAO</name>
<reference evidence="2 3" key="1">
    <citation type="submission" date="2014-10" db="EMBL/GenBank/DDBJ databases">
        <title>Draft genome sequence of the proteorhodopsin-containing marine bacterium Dokdonia donghaensis.</title>
        <authorList>
            <person name="Gomez-Consarnau L."/>
            <person name="Gonzalez J.M."/>
            <person name="Riedel T."/>
            <person name="Jaenicke S."/>
            <person name="Wagner-Doebler I."/>
            <person name="Fuhrman J.A."/>
        </authorList>
    </citation>
    <scope>NUCLEOTIDE SEQUENCE [LARGE SCALE GENOMIC DNA]</scope>
    <source>
        <strain evidence="2 3">DSW-1</strain>
    </source>
</reference>
<evidence type="ECO:0008006" key="4">
    <source>
        <dbReference type="Google" id="ProtNLM"/>
    </source>
</evidence>